<dbReference type="InterPro" id="IPR052523">
    <property type="entry name" value="Trichothecene_AcTrans"/>
</dbReference>
<dbReference type="InterPro" id="IPR016181">
    <property type="entry name" value="Acyl_CoA_acyltransferase"/>
</dbReference>
<dbReference type="GO" id="GO:0016747">
    <property type="term" value="F:acyltransferase activity, transferring groups other than amino-acyl groups"/>
    <property type="evidence" value="ECO:0007669"/>
    <property type="project" value="InterPro"/>
</dbReference>
<dbReference type="PANTHER" id="PTHR42791">
    <property type="entry name" value="GNAT FAMILY ACETYLTRANSFERASE"/>
    <property type="match status" value="1"/>
</dbReference>
<dbReference type="PROSITE" id="PS51186">
    <property type="entry name" value="GNAT"/>
    <property type="match status" value="1"/>
</dbReference>
<dbReference type="SUPFAM" id="SSF55729">
    <property type="entry name" value="Acyl-CoA N-acyltransferases (Nat)"/>
    <property type="match status" value="1"/>
</dbReference>
<dbReference type="AlphaFoldDB" id="A0A939QEJ1"/>
<dbReference type="Proteomes" id="UP000668403">
    <property type="component" value="Unassembled WGS sequence"/>
</dbReference>
<dbReference type="RefSeq" id="WP_208239830.1">
    <property type="nucleotide sequence ID" value="NZ_BAAAQU010000002.1"/>
</dbReference>
<gene>
    <name evidence="2" type="ORF">J4H85_11715</name>
</gene>
<keyword evidence="3" id="KW-1185">Reference proteome</keyword>
<sequence length="201" mass="22463">MVTVSSAGPADIPAAARVLADAFRDDPVVGPLVVGRRRERRLRALFEALLRSGARSGVLIDMARDARGRVVGVATWEPPGHRLTFLHQMPELPRFARAVGLRGLVTGMRLELALARFRPRAPHWYLAELGVRDGARDRGVGSALLRFRLTAIDAAHLPAYLESSSERNRTLYRRFGFRTLHRITRLPHADPAGMWRPSQEH</sequence>
<reference evidence="2" key="1">
    <citation type="submission" date="2021-03" db="EMBL/GenBank/DDBJ databases">
        <title>Leucobacter chromiisoli sp. nov., isolated from chromium-containing soil of chemical plant.</title>
        <authorList>
            <person name="Xu Z."/>
        </authorList>
    </citation>
    <scope>NUCLEOTIDE SEQUENCE</scope>
    <source>
        <strain evidence="2">K 70/01</strain>
    </source>
</reference>
<protein>
    <submittedName>
        <fullName evidence="2">GNAT family N-acetyltransferase</fullName>
    </submittedName>
</protein>
<name>A0A939QEJ1_9MICO</name>
<dbReference type="Pfam" id="PF13508">
    <property type="entry name" value="Acetyltransf_7"/>
    <property type="match status" value="1"/>
</dbReference>
<dbReference type="Gene3D" id="3.40.630.30">
    <property type="match status" value="1"/>
</dbReference>
<evidence type="ECO:0000313" key="3">
    <source>
        <dbReference type="Proteomes" id="UP000668403"/>
    </source>
</evidence>
<dbReference type="EMBL" id="JAGFBF010000005">
    <property type="protein sequence ID" value="MBO2990662.1"/>
    <property type="molecule type" value="Genomic_DNA"/>
</dbReference>
<feature type="domain" description="N-acetyltransferase" evidence="1">
    <location>
        <begin position="2"/>
        <end position="197"/>
    </location>
</feature>
<proteinExistence type="predicted"/>
<dbReference type="InterPro" id="IPR000182">
    <property type="entry name" value="GNAT_dom"/>
</dbReference>
<comment type="caution">
    <text evidence="2">The sequence shown here is derived from an EMBL/GenBank/DDBJ whole genome shotgun (WGS) entry which is preliminary data.</text>
</comment>
<evidence type="ECO:0000313" key="2">
    <source>
        <dbReference type="EMBL" id="MBO2990662.1"/>
    </source>
</evidence>
<organism evidence="2 3">
    <name type="scientific">Leucobacter tardus</name>
    <dbReference type="NCBI Taxonomy" id="501483"/>
    <lineage>
        <taxon>Bacteria</taxon>
        <taxon>Bacillati</taxon>
        <taxon>Actinomycetota</taxon>
        <taxon>Actinomycetes</taxon>
        <taxon>Micrococcales</taxon>
        <taxon>Microbacteriaceae</taxon>
        <taxon>Leucobacter</taxon>
    </lineage>
</organism>
<evidence type="ECO:0000259" key="1">
    <source>
        <dbReference type="PROSITE" id="PS51186"/>
    </source>
</evidence>
<accession>A0A939QEJ1</accession>
<dbReference type="PANTHER" id="PTHR42791:SF1">
    <property type="entry name" value="N-ACETYLTRANSFERASE DOMAIN-CONTAINING PROTEIN"/>
    <property type="match status" value="1"/>
</dbReference>